<protein>
    <submittedName>
        <fullName evidence="2">Uncharacterized protein</fullName>
    </submittedName>
</protein>
<accession>A0AAD7TXN3</accession>
<dbReference type="Proteomes" id="UP001215151">
    <property type="component" value="Unassembled WGS sequence"/>
</dbReference>
<comment type="caution">
    <text evidence="2">The sequence shown here is derived from an EMBL/GenBank/DDBJ whole genome shotgun (WGS) entry which is preliminary data.</text>
</comment>
<gene>
    <name evidence="2" type="ORF">ONZ51_g4012</name>
</gene>
<reference evidence="2" key="1">
    <citation type="submission" date="2022-11" db="EMBL/GenBank/DDBJ databases">
        <title>Genome Sequence of Cubamyces cubensis.</title>
        <authorList>
            <person name="Buettner E."/>
        </authorList>
    </citation>
    <scope>NUCLEOTIDE SEQUENCE</scope>
    <source>
        <strain evidence="2">MPL-01</strain>
    </source>
</reference>
<evidence type="ECO:0000313" key="2">
    <source>
        <dbReference type="EMBL" id="KAJ8487702.1"/>
    </source>
</evidence>
<feature type="compositionally biased region" description="Low complexity" evidence="1">
    <location>
        <begin position="143"/>
        <end position="166"/>
    </location>
</feature>
<dbReference type="EMBL" id="JAPEVG010000074">
    <property type="protein sequence ID" value="KAJ8487702.1"/>
    <property type="molecule type" value="Genomic_DNA"/>
</dbReference>
<keyword evidence="3" id="KW-1185">Reference proteome</keyword>
<evidence type="ECO:0000256" key="1">
    <source>
        <dbReference type="SAM" id="MobiDB-lite"/>
    </source>
</evidence>
<evidence type="ECO:0000313" key="3">
    <source>
        <dbReference type="Proteomes" id="UP001215151"/>
    </source>
</evidence>
<organism evidence="2 3">
    <name type="scientific">Trametes cubensis</name>
    <dbReference type="NCBI Taxonomy" id="1111947"/>
    <lineage>
        <taxon>Eukaryota</taxon>
        <taxon>Fungi</taxon>
        <taxon>Dikarya</taxon>
        <taxon>Basidiomycota</taxon>
        <taxon>Agaricomycotina</taxon>
        <taxon>Agaricomycetes</taxon>
        <taxon>Polyporales</taxon>
        <taxon>Polyporaceae</taxon>
        <taxon>Trametes</taxon>
    </lineage>
</organism>
<dbReference type="AlphaFoldDB" id="A0AAD7TXN3"/>
<sequence length="177" mass="18769">MRASSAHHRQLAQLRNAVTELRDGAAANASAIYALLGTSYQSLRPIAGILACLPAHAKHTANELVVTMLERTQRCINVLGNGDGDVLAYPNVSRCSSPNFACAYDAPNANGACESCSDRHMMLRPEAAAATTYRPRPSPFLSPAPAASAPHQQQQTTQARSRQVARLTPASPLPPTA</sequence>
<feature type="region of interest" description="Disordered" evidence="1">
    <location>
        <begin position="130"/>
        <end position="177"/>
    </location>
</feature>
<proteinExistence type="predicted"/>
<name>A0AAD7TXN3_9APHY</name>